<gene>
    <name evidence="9" type="primary">dppB_3</name>
    <name evidence="9" type="ORF">ERS852471_03262</name>
</gene>
<evidence type="ECO:0000256" key="3">
    <source>
        <dbReference type="ARBA" id="ARBA00022475"/>
    </source>
</evidence>
<name>A0A174LMW2_9CLOT</name>
<dbReference type="GO" id="GO:0005886">
    <property type="term" value="C:plasma membrane"/>
    <property type="evidence" value="ECO:0007669"/>
    <property type="project" value="UniProtKB-SubCell"/>
</dbReference>
<evidence type="ECO:0000256" key="7">
    <source>
        <dbReference type="RuleBase" id="RU363032"/>
    </source>
</evidence>
<dbReference type="AlphaFoldDB" id="A0A174LMW2"/>
<dbReference type="InterPro" id="IPR035906">
    <property type="entry name" value="MetI-like_sf"/>
</dbReference>
<evidence type="ECO:0000256" key="1">
    <source>
        <dbReference type="ARBA" id="ARBA00004651"/>
    </source>
</evidence>
<keyword evidence="6 7" id="KW-0472">Membrane</keyword>
<dbReference type="PANTHER" id="PTHR43163">
    <property type="entry name" value="DIPEPTIDE TRANSPORT SYSTEM PERMEASE PROTEIN DPPB-RELATED"/>
    <property type="match status" value="1"/>
</dbReference>
<accession>A0A174LMW2</accession>
<dbReference type="OrthoDB" id="9769919at2"/>
<evidence type="ECO:0000256" key="6">
    <source>
        <dbReference type="ARBA" id="ARBA00023136"/>
    </source>
</evidence>
<dbReference type="InterPro" id="IPR000515">
    <property type="entry name" value="MetI-like"/>
</dbReference>
<feature type="domain" description="ABC transmembrane type-1" evidence="8">
    <location>
        <begin position="99"/>
        <end position="292"/>
    </location>
</feature>
<evidence type="ECO:0000256" key="5">
    <source>
        <dbReference type="ARBA" id="ARBA00022989"/>
    </source>
</evidence>
<dbReference type="Gene3D" id="1.10.3720.10">
    <property type="entry name" value="MetI-like"/>
    <property type="match status" value="1"/>
</dbReference>
<dbReference type="Pfam" id="PF00528">
    <property type="entry name" value="BPD_transp_1"/>
    <property type="match status" value="1"/>
</dbReference>
<dbReference type="GO" id="GO:0055085">
    <property type="term" value="P:transmembrane transport"/>
    <property type="evidence" value="ECO:0007669"/>
    <property type="project" value="InterPro"/>
</dbReference>
<evidence type="ECO:0000259" key="8">
    <source>
        <dbReference type="PROSITE" id="PS50928"/>
    </source>
</evidence>
<protein>
    <submittedName>
        <fullName evidence="9">Dipeptide transport system permease protein dppB</fullName>
    </submittedName>
</protein>
<keyword evidence="2 7" id="KW-0813">Transport</keyword>
<feature type="transmembrane region" description="Helical" evidence="7">
    <location>
        <begin position="12"/>
        <end position="34"/>
    </location>
</feature>
<keyword evidence="4 7" id="KW-0812">Transmembrane</keyword>
<dbReference type="Proteomes" id="UP000095594">
    <property type="component" value="Unassembled WGS sequence"/>
</dbReference>
<feature type="transmembrane region" description="Helical" evidence="7">
    <location>
        <begin position="103"/>
        <end position="127"/>
    </location>
</feature>
<keyword evidence="5 7" id="KW-1133">Transmembrane helix</keyword>
<evidence type="ECO:0000256" key="2">
    <source>
        <dbReference type="ARBA" id="ARBA00022448"/>
    </source>
</evidence>
<feature type="transmembrane region" description="Helical" evidence="7">
    <location>
        <begin position="148"/>
        <end position="167"/>
    </location>
</feature>
<dbReference type="RefSeq" id="WP_084759082.1">
    <property type="nucleotide sequence ID" value="NZ_CABIXQ010000036.1"/>
</dbReference>
<keyword evidence="3" id="KW-1003">Cell membrane</keyword>
<dbReference type="PROSITE" id="PS50928">
    <property type="entry name" value="ABC_TM1"/>
    <property type="match status" value="1"/>
</dbReference>
<dbReference type="PANTHER" id="PTHR43163:SF9">
    <property type="entry name" value="ABC TRANSPORTER PERMEASE PROTEIN"/>
    <property type="match status" value="1"/>
</dbReference>
<dbReference type="EMBL" id="CYZX01000036">
    <property type="protein sequence ID" value="CUP24311.1"/>
    <property type="molecule type" value="Genomic_DNA"/>
</dbReference>
<feature type="transmembrane region" description="Helical" evidence="7">
    <location>
        <begin position="187"/>
        <end position="207"/>
    </location>
</feature>
<proteinExistence type="inferred from homology"/>
<evidence type="ECO:0000313" key="10">
    <source>
        <dbReference type="Proteomes" id="UP000095594"/>
    </source>
</evidence>
<evidence type="ECO:0000256" key="4">
    <source>
        <dbReference type="ARBA" id="ARBA00022692"/>
    </source>
</evidence>
<comment type="subcellular location">
    <subcellularLocation>
        <location evidence="1 7">Cell membrane</location>
        <topology evidence="1 7">Multi-pass membrane protein</topology>
    </subcellularLocation>
</comment>
<reference evidence="9 10" key="1">
    <citation type="submission" date="2015-09" db="EMBL/GenBank/DDBJ databases">
        <authorList>
            <consortium name="Pathogen Informatics"/>
        </authorList>
    </citation>
    <scope>NUCLEOTIDE SEQUENCE [LARGE SCALE GENOMIC DNA]</scope>
    <source>
        <strain evidence="9 10">2789STDY5834856</strain>
    </source>
</reference>
<comment type="similarity">
    <text evidence="7">Belongs to the binding-protein-dependent transport system permease family.</text>
</comment>
<evidence type="ECO:0000313" key="9">
    <source>
        <dbReference type="EMBL" id="CUP24311.1"/>
    </source>
</evidence>
<organism evidence="9 10">
    <name type="scientific">Clostridium disporicum</name>
    <dbReference type="NCBI Taxonomy" id="84024"/>
    <lineage>
        <taxon>Bacteria</taxon>
        <taxon>Bacillati</taxon>
        <taxon>Bacillota</taxon>
        <taxon>Clostridia</taxon>
        <taxon>Eubacteriales</taxon>
        <taxon>Clostridiaceae</taxon>
        <taxon>Clostridium</taxon>
    </lineage>
</organism>
<dbReference type="CDD" id="cd06261">
    <property type="entry name" value="TM_PBP2"/>
    <property type="match status" value="1"/>
</dbReference>
<dbReference type="SUPFAM" id="SSF161098">
    <property type="entry name" value="MetI-like"/>
    <property type="match status" value="1"/>
</dbReference>
<sequence>MNRLKYIGSTFLRMISLLIAVSIIAFILVTSSPIDPLTSYVGTESTLSKEAKDEIAEHWGLNDPPVERFITWGKNVLQGDLGTSITFKQPVSTVILERFQYSIVLMMVAWLFSGVLGFIIGILAGVYKGSIFDKIIKVFCLTLQSAPTFWIGLLVLSLFAVKLGWFPIGLAAPMGKLASDVTIGDRIYHLILPAFTLSVLSIGKITLFTRQKLIEILNSDFILFAKARGESTTQLIMRHGVRNIALPAITEQFSSFSELFGGMALAETVFSYPGLGTATTAAGLNGDVLVLV</sequence>